<dbReference type="Gene3D" id="3.90.950.10">
    <property type="match status" value="1"/>
</dbReference>
<dbReference type="GO" id="GO:0005737">
    <property type="term" value="C:cytoplasm"/>
    <property type="evidence" value="ECO:0007669"/>
    <property type="project" value="UniProtKB-SubCell"/>
</dbReference>
<comment type="similarity">
    <text evidence="6">Belongs to the Maf family. YhdE subfamily.</text>
</comment>
<comment type="caution">
    <text evidence="7">The sequence shown here is derived from an EMBL/GenBank/DDBJ whole genome shotgun (WGS) entry which is preliminary data.</text>
</comment>
<comment type="function">
    <text evidence="6">Nucleoside triphosphate pyrophosphatase that hydrolyzes dTTP and UTP. May have a dual role in cell division arrest and in preventing the incorporation of modified nucleotides into cellular nucleic acids.</text>
</comment>
<dbReference type="HAMAP" id="MF_00528">
    <property type="entry name" value="Maf"/>
    <property type="match status" value="1"/>
</dbReference>
<dbReference type="InterPro" id="IPR003697">
    <property type="entry name" value="Maf-like"/>
</dbReference>
<evidence type="ECO:0000256" key="1">
    <source>
        <dbReference type="ARBA" id="ARBA00001968"/>
    </source>
</evidence>
<gene>
    <name evidence="7" type="primary">maf</name>
    <name evidence="7" type="ORF">MOST_05380</name>
</gene>
<evidence type="ECO:0000256" key="5">
    <source>
        <dbReference type="ARBA" id="ARBA00023080"/>
    </source>
</evidence>
<feature type="site" description="Important for substrate specificity" evidence="6">
    <location>
        <position position="154"/>
    </location>
</feature>
<accession>A0A9X7J4V4</accession>
<dbReference type="CDD" id="cd00555">
    <property type="entry name" value="Maf"/>
    <property type="match status" value="1"/>
</dbReference>
<comment type="cofactor">
    <cofactor evidence="1 6">
        <name>a divalent metal cation</name>
        <dbReference type="ChEBI" id="CHEBI:60240"/>
    </cofactor>
</comment>
<dbReference type="PANTHER" id="PTHR43213">
    <property type="entry name" value="BIFUNCTIONAL DTTP/UTP PYROPHOSPHATASE/METHYLTRANSFERASE PROTEIN-RELATED"/>
    <property type="match status" value="1"/>
</dbReference>
<dbReference type="PIRSF" id="PIRSF006305">
    <property type="entry name" value="Maf"/>
    <property type="match status" value="1"/>
</dbReference>
<dbReference type="GO" id="GO:0047429">
    <property type="term" value="F:nucleoside triphosphate diphosphatase activity"/>
    <property type="evidence" value="ECO:0007669"/>
    <property type="project" value="UniProtKB-EC"/>
</dbReference>
<dbReference type="GO" id="GO:0009117">
    <property type="term" value="P:nucleotide metabolic process"/>
    <property type="evidence" value="ECO:0007669"/>
    <property type="project" value="UniProtKB-KW"/>
</dbReference>
<dbReference type="EC" id="3.6.1.9" evidence="6"/>
<keyword evidence="4 6" id="KW-0378">Hydrolase</keyword>
<comment type="subcellular location">
    <subcellularLocation>
        <location evidence="2 6">Cytoplasm</location>
    </subcellularLocation>
</comment>
<keyword evidence="3 6" id="KW-0963">Cytoplasm</keyword>
<reference evidence="7 8" key="1">
    <citation type="submission" date="2018-03" db="EMBL/GenBank/DDBJ databases">
        <title>Genome sequence of Moorella stamsii DSM 26217.</title>
        <authorList>
            <person name="Poehlein A."/>
            <person name="Daniel R."/>
        </authorList>
    </citation>
    <scope>NUCLEOTIDE SEQUENCE [LARGE SCALE GENOMIC DNA]</scope>
    <source>
        <strain evidence="8">DSM 26217</strain>
    </source>
</reference>
<proteinExistence type="inferred from homology"/>
<dbReference type="RefSeq" id="WP_106007020.1">
    <property type="nucleotide sequence ID" value="NZ_PVXL01000021.1"/>
</dbReference>
<dbReference type="AlphaFoldDB" id="A0A9X7J4V4"/>
<keyword evidence="5 6" id="KW-0546">Nucleotide metabolism</keyword>
<dbReference type="Proteomes" id="UP000239430">
    <property type="component" value="Unassembled WGS sequence"/>
</dbReference>
<evidence type="ECO:0000256" key="4">
    <source>
        <dbReference type="ARBA" id="ARBA00022801"/>
    </source>
</evidence>
<evidence type="ECO:0000256" key="2">
    <source>
        <dbReference type="ARBA" id="ARBA00004496"/>
    </source>
</evidence>
<feature type="site" description="Important for substrate specificity" evidence="6">
    <location>
        <position position="12"/>
    </location>
</feature>
<dbReference type="EMBL" id="PVXL01000021">
    <property type="protein sequence ID" value="PRR76370.1"/>
    <property type="molecule type" value="Genomic_DNA"/>
</dbReference>
<dbReference type="NCBIfam" id="TIGR00172">
    <property type="entry name" value="maf"/>
    <property type="match status" value="1"/>
</dbReference>
<dbReference type="PANTHER" id="PTHR43213:SF5">
    <property type="entry name" value="BIFUNCTIONAL DTTP_UTP PYROPHOSPHATASE_METHYLTRANSFERASE PROTEIN-RELATED"/>
    <property type="match status" value="1"/>
</dbReference>
<sequence length="196" mass="20854">MERLILASASPRRRELLQRIGLSFDVHPSQVDESNFRDLPPAARVEALALAKARAVAGTCKEGLVIGADTIVVCQGQVLGKPASPAEAATMLAFLSGRTHTVYTGVAVVRAPGGEEKFTHASTEVTFRQVAPAVISAYVATGEPLDKAGAYGIQERGALLVERINGDYFNVVGLPLVKVVELLEEFGVDVWGGERE</sequence>
<dbReference type="SUPFAM" id="SSF52972">
    <property type="entry name" value="ITPase-like"/>
    <property type="match status" value="1"/>
</dbReference>
<feature type="active site" description="Proton acceptor" evidence="6">
    <location>
        <position position="69"/>
    </location>
</feature>
<dbReference type="Pfam" id="PF02545">
    <property type="entry name" value="Maf"/>
    <property type="match status" value="1"/>
</dbReference>
<comment type="caution">
    <text evidence="6">Lacks conserved residue(s) required for the propagation of feature annotation.</text>
</comment>
<organism evidence="7 8">
    <name type="scientific">Neomoorella stamsii</name>
    <dbReference type="NCBI Taxonomy" id="1266720"/>
    <lineage>
        <taxon>Bacteria</taxon>
        <taxon>Bacillati</taxon>
        <taxon>Bacillota</taxon>
        <taxon>Clostridia</taxon>
        <taxon>Neomoorellales</taxon>
        <taxon>Neomoorellaceae</taxon>
        <taxon>Neomoorella</taxon>
    </lineage>
</organism>
<protein>
    <recommendedName>
        <fullName evidence="6">dTTP/UTP pyrophosphatase</fullName>
        <shortName evidence="6">dTTPase/UTPase</shortName>
        <ecNumber evidence="6">3.6.1.9</ecNumber>
    </recommendedName>
    <alternativeName>
        <fullName evidence="6">Nucleoside triphosphate pyrophosphatase</fullName>
    </alternativeName>
    <alternativeName>
        <fullName evidence="6">Nucleotide pyrophosphatase</fullName>
        <shortName evidence="6">Nucleotide PPase</shortName>
    </alternativeName>
</protein>
<feature type="site" description="Important for substrate specificity" evidence="6">
    <location>
        <position position="70"/>
    </location>
</feature>
<comment type="catalytic activity">
    <reaction evidence="6">
        <text>dTTP + H2O = dTMP + diphosphate + H(+)</text>
        <dbReference type="Rhea" id="RHEA:28534"/>
        <dbReference type="ChEBI" id="CHEBI:15377"/>
        <dbReference type="ChEBI" id="CHEBI:15378"/>
        <dbReference type="ChEBI" id="CHEBI:33019"/>
        <dbReference type="ChEBI" id="CHEBI:37568"/>
        <dbReference type="ChEBI" id="CHEBI:63528"/>
        <dbReference type="EC" id="3.6.1.9"/>
    </reaction>
</comment>
<dbReference type="InterPro" id="IPR029001">
    <property type="entry name" value="ITPase-like_fam"/>
</dbReference>
<name>A0A9X7J4V4_9FIRM</name>
<evidence type="ECO:0000256" key="6">
    <source>
        <dbReference type="HAMAP-Rule" id="MF_00528"/>
    </source>
</evidence>
<keyword evidence="8" id="KW-1185">Reference proteome</keyword>
<evidence type="ECO:0000256" key="3">
    <source>
        <dbReference type="ARBA" id="ARBA00022490"/>
    </source>
</evidence>
<evidence type="ECO:0000313" key="7">
    <source>
        <dbReference type="EMBL" id="PRR76370.1"/>
    </source>
</evidence>
<comment type="catalytic activity">
    <reaction evidence="6">
        <text>UTP + H2O = UMP + diphosphate + H(+)</text>
        <dbReference type="Rhea" id="RHEA:29395"/>
        <dbReference type="ChEBI" id="CHEBI:15377"/>
        <dbReference type="ChEBI" id="CHEBI:15378"/>
        <dbReference type="ChEBI" id="CHEBI:33019"/>
        <dbReference type="ChEBI" id="CHEBI:46398"/>
        <dbReference type="ChEBI" id="CHEBI:57865"/>
        <dbReference type="EC" id="3.6.1.9"/>
    </reaction>
</comment>
<dbReference type="FunFam" id="3.90.950.10:FF:000005">
    <property type="entry name" value="7-methyl-GTP pyrophosphatase"/>
    <property type="match status" value="1"/>
</dbReference>
<evidence type="ECO:0000313" key="8">
    <source>
        <dbReference type="Proteomes" id="UP000239430"/>
    </source>
</evidence>